<feature type="compositionally biased region" description="Basic and acidic residues" evidence="1">
    <location>
        <begin position="157"/>
        <end position="170"/>
    </location>
</feature>
<feature type="compositionally biased region" description="Basic residues" evidence="1">
    <location>
        <begin position="34"/>
        <end position="47"/>
    </location>
</feature>
<organism evidence="2">
    <name type="scientific">uncultured Solirubrobacteraceae bacterium</name>
    <dbReference type="NCBI Taxonomy" id="1162706"/>
    <lineage>
        <taxon>Bacteria</taxon>
        <taxon>Bacillati</taxon>
        <taxon>Actinomycetota</taxon>
        <taxon>Thermoleophilia</taxon>
        <taxon>Solirubrobacterales</taxon>
        <taxon>Solirubrobacteraceae</taxon>
        <taxon>environmental samples</taxon>
    </lineage>
</organism>
<feature type="compositionally biased region" description="Basic residues" evidence="1">
    <location>
        <begin position="253"/>
        <end position="265"/>
    </location>
</feature>
<sequence>GQGRGARSTATAGQAAHGCTPRTRAAPGTLAHGTRARRRRLHRRRLRDRGTASARPALGQQDRQRVRRLRRNELRLVRRRARRQRRHARGDDARRQPAGTDAVPRHRPGPAPAPELRRVRHQGRSAAAARGVPGARAGRPRGPAVGDGPRHRAGRGPPERHVQRQGDRALHAQGALRSRPLRRLPDARQGALPPGDRLGHLRADRPRQPGLGRRSHLHRRGRLDGAADGLHAGEGARARARRRRPGLDDEPRHRRGSRREARRGHQPAGPLRQPVRRTATDPAGLAHAPRQRHGLPADRLPGVQAARLPAPARDGQAVGGALPGRRHRADRTRARRRADVPDLDDELRLADGHRPPRLRVREAQARHGLRRVQGDLRPARHRDLPDARAQGHHAFRRREGAHARVAQDPRADDGSAAAPVLRGGRL</sequence>
<feature type="region of interest" description="Disordered" evidence="1">
    <location>
        <begin position="373"/>
        <end position="426"/>
    </location>
</feature>
<feature type="compositionally biased region" description="Basic and acidic residues" evidence="1">
    <location>
        <begin position="397"/>
        <end position="413"/>
    </location>
</feature>
<feature type="region of interest" description="Disordered" evidence="1">
    <location>
        <begin position="1"/>
        <end position="277"/>
    </location>
</feature>
<feature type="compositionally biased region" description="Basic residues" evidence="1">
    <location>
        <begin position="324"/>
        <end position="336"/>
    </location>
</feature>
<feature type="region of interest" description="Disordered" evidence="1">
    <location>
        <begin position="311"/>
        <end position="338"/>
    </location>
</feature>
<feature type="non-terminal residue" evidence="2">
    <location>
        <position position="426"/>
    </location>
</feature>
<proteinExistence type="predicted"/>
<feature type="compositionally biased region" description="Basic and acidic residues" evidence="1">
    <location>
        <begin position="197"/>
        <end position="207"/>
    </location>
</feature>
<gene>
    <name evidence="2" type="ORF">AVDCRST_MAG53-1795</name>
</gene>
<evidence type="ECO:0000256" key="1">
    <source>
        <dbReference type="SAM" id="MobiDB-lite"/>
    </source>
</evidence>
<name>A0A6J4SHI3_9ACTN</name>
<feature type="compositionally biased region" description="Low complexity" evidence="1">
    <location>
        <begin position="124"/>
        <end position="147"/>
    </location>
</feature>
<dbReference type="AlphaFoldDB" id="A0A6J4SHI3"/>
<reference evidence="2" key="1">
    <citation type="submission" date="2020-02" db="EMBL/GenBank/DDBJ databases">
        <authorList>
            <person name="Meier V. D."/>
        </authorList>
    </citation>
    <scope>NUCLEOTIDE SEQUENCE</scope>
    <source>
        <strain evidence="2">AVDCRST_MAG53</strain>
    </source>
</reference>
<evidence type="ECO:0000313" key="2">
    <source>
        <dbReference type="EMBL" id="CAA9495996.1"/>
    </source>
</evidence>
<feature type="compositionally biased region" description="Basic residues" evidence="1">
    <location>
        <begin position="77"/>
        <end position="88"/>
    </location>
</feature>
<dbReference type="EMBL" id="CADCVR010000055">
    <property type="protein sequence ID" value="CAA9495996.1"/>
    <property type="molecule type" value="Genomic_DNA"/>
</dbReference>
<feature type="non-terminal residue" evidence="2">
    <location>
        <position position="1"/>
    </location>
</feature>
<accession>A0A6J4SHI3</accession>
<feature type="compositionally biased region" description="Basic and acidic residues" evidence="1">
    <location>
        <begin position="373"/>
        <end position="386"/>
    </location>
</feature>
<protein>
    <submittedName>
        <fullName evidence="2">Uncharacterized protein</fullName>
    </submittedName>
</protein>